<feature type="domain" description="Myb-like" evidence="5">
    <location>
        <begin position="61"/>
        <end position="112"/>
    </location>
</feature>
<evidence type="ECO:0000313" key="7">
    <source>
        <dbReference type="EMBL" id="GBC09855.1"/>
    </source>
</evidence>
<keyword evidence="3" id="KW-0804">Transcription</keyword>
<gene>
    <name evidence="7" type="ORF">RclHR1_09170003</name>
</gene>
<dbReference type="GO" id="GO:0019185">
    <property type="term" value="C:snRNA-activating protein complex"/>
    <property type="evidence" value="ECO:0007669"/>
    <property type="project" value="TreeGrafter"/>
</dbReference>
<dbReference type="InterPro" id="IPR001005">
    <property type="entry name" value="SANT/Myb"/>
</dbReference>
<accession>A0A2Z6SDV9</accession>
<evidence type="ECO:0000313" key="8">
    <source>
        <dbReference type="Proteomes" id="UP000247702"/>
    </source>
</evidence>
<dbReference type="CDD" id="cd00167">
    <property type="entry name" value="SANT"/>
    <property type="match status" value="5"/>
</dbReference>
<keyword evidence="4" id="KW-0539">Nucleus</keyword>
<dbReference type="InterPro" id="IPR009057">
    <property type="entry name" value="Homeodomain-like_sf"/>
</dbReference>
<evidence type="ECO:0000256" key="2">
    <source>
        <dbReference type="ARBA" id="ARBA00023125"/>
    </source>
</evidence>
<feature type="domain" description="Myb-like" evidence="5">
    <location>
        <begin position="273"/>
        <end position="336"/>
    </location>
</feature>
<organism evidence="7 8">
    <name type="scientific">Rhizophagus clarus</name>
    <dbReference type="NCBI Taxonomy" id="94130"/>
    <lineage>
        <taxon>Eukaryota</taxon>
        <taxon>Fungi</taxon>
        <taxon>Fungi incertae sedis</taxon>
        <taxon>Mucoromycota</taxon>
        <taxon>Glomeromycotina</taxon>
        <taxon>Glomeromycetes</taxon>
        <taxon>Glomerales</taxon>
        <taxon>Glomeraceae</taxon>
        <taxon>Rhizophagus</taxon>
    </lineage>
</organism>
<dbReference type="InterPro" id="IPR017930">
    <property type="entry name" value="Myb_dom"/>
</dbReference>
<evidence type="ECO:0000259" key="5">
    <source>
        <dbReference type="PROSITE" id="PS50090"/>
    </source>
</evidence>
<dbReference type="Pfam" id="PF00249">
    <property type="entry name" value="Myb_DNA-binding"/>
    <property type="match status" value="2"/>
</dbReference>
<feature type="domain" description="HTH myb-type" evidence="6">
    <location>
        <begin position="432"/>
        <end position="459"/>
    </location>
</feature>
<evidence type="ECO:0000256" key="3">
    <source>
        <dbReference type="ARBA" id="ARBA00023163"/>
    </source>
</evidence>
<dbReference type="GO" id="GO:0042796">
    <property type="term" value="P:snRNA transcription by RNA polymerase III"/>
    <property type="evidence" value="ECO:0007669"/>
    <property type="project" value="TreeGrafter"/>
</dbReference>
<dbReference type="PANTHER" id="PTHR46621:SF1">
    <property type="entry name" value="SNRNA-ACTIVATING PROTEIN COMPLEX SUBUNIT 4"/>
    <property type="match status" value="1"/>
</dbReference>
<dbReference type="GO" id="GO:0001006">
    <property type="term" value="F:RNA polymerase III type 3 promoter sequence-specific DNA binding"/>
    <property type="evidence" value="ECO:0007669"/>
    <property type="project" value="TreeGrafter"/>
</dbReference>
<comment type="caution">
    <text evidence="7">The sequence shown here is derived from an EMBL/GenBank/DDBJ whole genome shotgun (WGS) entry which is preliminary data.</text>
</comment>
<feature type="domain" description="Myb-like" evidence="5">
    <location>
        <begin position="200"/>
        <end position="271"/>
    </location>
</feature>
<dbReference type="PANTHER" id="PTHR46621">
    <property type="entry name" value="SNRNA-ACTIVATING PROTEIN COMPLEX SUBUNIT 4"/>
    <property type="match status" value="1"/>
</dbReference>
<evidence type="ECO:0000256" key="4">
    <source>
        <dbReference type="ARBA" id="ARBA00023242"/>
    </source>
</evidence>
<feature type="domain" description="Myb-like" evidence="5">
    <location>
        <begin position="399"/>
        <end position="455"/>
    </location>
</feature>
<dbReference type="Proteomes" id="UP000247702">
    <property type="component" value="Unassembled WGS sequence"/>
</dbReference>
<sequence length="533" mass="63362">MQPVQIFGGIRRKASFIANSLFLRRFIISNTKVYFNFNKNSSVSPSSPLLYLLSSSVRKFLPYKIKTQWNYEEDNILLRRVIRYGWKHWGIISQGFTNRSSLDCYYRYRYTLKYLIDYSYINQSSIISLTSKEQQQFWKNLIKTNNLKQTLQTLQLRTNSSSLLKQYYINMQKFSREQQQLLPVNYNSVLQISKKINENNNGVTRKPWTKDETERLIYLLSNYASQDNQLLFSYNSHHKRKSIMYNWKLISSTYFPNRTLNDVKDKWHNIQSRIPWTKQEDQIIIDGVKQFGEKDQWDKIALTINSSATNSTISSSLLTSVVRSPSQCMVRWRDTLKPLQSKQKNFSEFEHLTLIKALKEVPLKGNKIDWKFIHQNYLPNRTPLQLYKHYYNVICRPAKWNLQEDELLLKIIKEYYHKSSQVPPLSKNDDVWKRIAQNIPGRTAIQCRNRYIDTLDPSLKKGRYTAEDHFQLFMSIKKYGHRWSLVAKEMGRSKVAIAKIYSMWKYRNKFSYSKKRIVKGGTNSIYGKLLSHM</sequence>
<dbReference type="AlphaFoldDB" id="A0A2Z6SDV9"/>
<dbReference type="EMBL" id="BEXD01004334">
    <property type="protein sequence ID" value="GBC09855.1"/>
    <property type="molecule type" value="Genomic_DNA"/>
</dbReference>
<dbReference type="Gene3D" id="1.10.10.60">
    <property type="entry name" value="Homeodomain-like"/>
    <property type="match status" value="4"/>
</dbReference>
<dbReference type="GO" id="GO:0042795">
    <property type="term" value="P:snRNA transcription by RNA polymerase II"/>
    <property type="evidence" value="ECO:0007669"/>
    <property type="project" value="TreeGrafter"/>
</dbReference>
<dbReference type="SMART" id="SM00717">
    <property type="entry name" value="SANT"/>
    <property type="match status" value="6"/>
</dbReference>
<dbReference type="Pfam" id="PF13921">
    <property type="entry name" value="Myb_DNA-bind_6"/>
    <property type="match status" value="2"/>
</dbReference>
<dbReference type="PROSITE" id="PS51294">
    <property type="entry name" value="HTH_MYB"/>
    <property type="match status" value="2"/>
</dbReference>
<dbReference type="SUPFAM" id="SSF46689">
    <property type="entry name" value="Homeodomain-like"/>
    <property type="match status" value="4"/>
</dbReference>
<feature type="domain" description="HTH myb-type" evidence="6">
    <location>
        <begin position="268"/>
        <end position="340"/>
    </location>
</feature>
<keyword evidence="2" id="KW-0238">DNA-binding</keyword>
<dbReference type="InterPro" id="IPR051575">
    <property type="entry name" value="Myb-like_DNA-bd"/>
</dbReference>
<reference evidence="7 8" key="1">
    <citation type="submission" date="2017-11" db="EMBL/GenBank/DDBJ databases">
        <title>The genome of Rhizophagus clarus HR1 reveals common genetic basis of auxotrophy among arbuscular mycorrhizal fungi.</title>
        <authorList>
            <person name="Kobayashi Y."/>
        </authorList>
    </citation>
    <scope>NUCLEOTIDE SEQUENCE [LARGE SCALE GENOMIC DNA]</scope>
    <source>
        <strain evidence="7 8">HR1</strain>
    </source>
</reference>
<keyword evidence="8" id="KW-1185">Reference proteome</keyword>
<dbReference type="STRING" id="94130.A0A2Z6SDV9"/>
<keyword evidence="1" id="KW-0805">Transcription regulation</keyword>
<evidence type="ECO:0000259" key="6">
    <source>
        <dbReference type="PROSITE" id="PS51294"/>
    </source>
</evidence>
<proteinExistence type="predicted"/>
<evidence type="ECO:0000256" key="1">
    <source>
        <dbReference type="ARBA" id="ARBA00023015"/>
    </source>
</evidence>
<name>A0A2Z6SDV9_9GLOM</name>
<dbReference type="PROSITE" id="PS50090">
    <property type="entry name" value="MYB_LIKE"/>
    <property type="match status" value="4"/>
</dbReference>
<dbReference type="GO" id="GO:0000978">
    <property type="term" value="F:RNA polymerase II cis-regulatory region sequence-specific DNA binding"/>
    <property type="evidence" value="ECO:0007669"/>
    <property type="project" value="TreeGrafter"/>
</dbReference>
<protein>
    <submittedName>
        <fullName evidence="7">Uncharacterized protein</fullName>
    </submittedName>
</protein>